<reference evidence="4" key="1">
    <citation type="submission" date="2016-10" db="EMBL/GenBank/DDBJ databases">
        <authorList>
            <person name="Varghese N."/>
            <person name="Submissions S."/>
        </authorList>
    </citation>
    <scope>NUCLEOTIDE SEQUENCE [LARGE SCALE GENOMIC DNA]</scope>
    <source>
        <strain evidence="4">CGMCC 1.11012</strain>
    </source>
</reference>
<evidence type="ECO:0000313" key="3">
    <source>
        <dbReference type="EMBL" id="SDI89105.1"/>
    </source>
</evidence>
<feature type="domain" description="DUF6199" evidence="2">
    <location>
        <begin position="11"/>
        <end position="68"/>
    </location>
</feature>
<dbReference type="EMBL" id="FNDX01000009">
    <property type="protein sequence ID" value="SDI89105.1"/>
    <property type="molecule type" value="Genomic_DNA"/>
</dbReference>
<sequence>MALGIILLIFGIGSIVFGLYIRKHPDYAWKMSEAWKVKGDSEPSSSYISLMTFRGAVGIWIGAFSTIFGLLQFL</sequence>
<accession>A0A1G8P9Z3</accession>
<name>A0A1G8P9Z3_9BACL</name>
<dbReference type="Proteomes" id="UP000199050">
    <property type="component" value="Unassembled WGS sequence"/>
</dbReference>
<evidence type="ECO:0000259" key="2">
    <source>
        <dbReference type="Pfam" id="PF19701"/>
    </source>
</evidence>
<protein>
    <recommendedName>
        <fullName evidence="2">DUF6199 domain-containing protein</fullName>
    </recommendedName>
</protein>
<dbReference type="RefSeq" id="WP_090714107.1">
    <property type="nucleotide sequence ID" value="NZ_CBCSKY010000045.1"/>
</dbReference>
<evidence type="ECO:0000256" key="1">
    <source>
        <dbReference type="SAM" id="Phobius"/>
    </source>
</evidence>
<keyword evidence="1" id="KW-1133">Transmembrane helix</keyword>
<evidence type="ECO:0000313" key="4">
    <source>
        <dbReference type="Proteomes" id="UP000199050"/>
    </source>
</evidence>
<keyword evidence="1" id="KW-0812">Transmembrane</keyword>
<organism evidence="3 4">
    <name type="scientific">Paenibacillus typhae</name>
    <dbReference type="NCBI Taxonomy" id="1174501"/>
    <lineage>
        <taxon>Bacteria</taxon>
        <taxon>Bacillati</taxon>
        <taxon>Bacillota</taxon>
        <taxon>Bacilli</taxon>
        <taxon>Bacillales</taxon>
        <taxon>Paenibacillaceae</taxon>
        <taxon>Paenibacillus</taxon>
    </lineage>
</organism>
<keyword evidence="1" id="KW-0472">Membrane</keyword>
<keyword evidence="4" id="KW-1185">Reference proteome</keyword>
<feature type="transmembrane region" description="Helical" evidence="1">
    <location>
        <begin position="47"/>
        <end position="71"/>
    </location>
</feature>
<gene>
    <name evidence="3" type="ORF">SAMN05216192_109135</name>
</gene>
<dbReference type="AlphaFoldDB" id="A0A1G8P9Z3"/>
<dbReference type="Pfam" id="PF19701">
    <property type="entry name" value="DUF6199"/>
    <property type="match status" value="1"/>
</dbReference>
<dbReference type="InterPro" id="IPR045679">
    <property type="entry name" value="DUF6199"/>
</dbReference>
<proteinExistence type="predicted"/>
<dbReference type="OrthoDB" id="2088419at2"/>